<evidence type="ECO:0000259" key="1">
    <source>
        <dbReference type="Pfam" id="PF14588"/>
    </source>
</evidence>
<dbReference type="PANTHER" id="PTHR43760:SF1">
    <property type="entry name" value="ENDORIBONUCLEASE L-PSP_CHORISMATE MUTASE-LIKE DOMAIN-CONTAINING PROTEIN"/>
    <property type="match status" value="1"/>
</dbReference>
<feature type="domain" description="Endoribonuclease L-PSP/chorismate mutase-like" evidence="1">
    <location>
        <begin position="4"/>
        <end position="149"/>
    </location>
</feature>
<dbReference type="InterPro" id="IPR013813">
    <property type="entry name" value="Endoribo_LPSP/chorism_mut-like"/>
</dbReference>
<dbReference type="CDD" id="cd02199">
    <property type="entry name" value="YjgF_YER057c_UK114_like_1"/>
    <property type="match status" value="1"/>
</dbReference>
<accession>A0A158K680</accession>
<reference evidence="2" key="1">
    <citation type="submission" date="2016-01" db="EMBL/GenBank/DDBJ databases">
        <authorList>
            <person name="Peeters C."/>
        </authorList>
    </citation>
    <scope>NUCLEOTIDE SEQUENCE [LARGE SCALE GENOMIC DNA]</scope>
    <source>
        <strain evidence="2">LMG 22937</strain>
    </source>
</reference>
<dbReference type="AlphaFoldDB" id="A0A158K680"/>
<evidence type="ECO:0000313" key="2">
    <source>
        <dbReference type="EMBL" id="SAL76495.1"/>
    </source>
</evidence>
<organism evidence="2 3">
    <name type="scientific">Caballeronia terrestris</name>
    <dbReference type="NCBI Taxonomy" id="1226301"/>
    <lineage>
        <taxon>Bacteria</taxon>
        <taxon>Pseudomonadati</taxon>
        <taxon>Pseudomonadota</taxon>
        <taxon>Betaproteobacteria</taxon>
        <taxon>Burkholderiales</taxon>
        <taxon>Burkholderiaceae</taxon>
        <taxon>Caballeronia</taxon>
    </lineage>
</organism>
<keyword evidence="3" id="KW-1185">Reference proteome</keyword>
<dbReference type="Proteomes" id="UP000054925">
    <property type="component" value="Unassembled WGS sequence"/>
</dbReference>
<gene>
    <name evidence="2" type="ORF">AWB67_04939</name>
</gene>
<dbReference type="OrthoDB" id="8587942at2"/>
<dbReference type="RefSeq" id="WP_087658807.1">
    <property type="nucleotide sequence ID" value="NZ_FCOL02000037.1"/>
</dbReference>
<dbReference type="Gene3D" id="3.30.1330.40">
    <property type="entry name" value="RutC-like"/>
    <property type="match status" value="1"/>
</dbReference>
<name>A0A158K680_9BURK</name>
<dbReference type="SUPFAM" id="SSF55298">
    <property type="entry name" value="YjgF-like"/>
    <property type="match status" value="1"/>
</dbReference>
<sequence length="156" mass="16488">MSVETRLAARGLALPVPPKPLGRYTATSEAGDLLFVSGQLPLRDGRVAFQGRVGEDVSVEEGRQAAEIAALNVLAQIHAHLGGFERLEHIVRVEGHVASADGNFEQPAVIDGASDLFADVLESKAGHARSAFSHRQLPANATVVLVVIAKIRPQGD</sequence>
<dbReference type="EMBL" id="FCOL02000037">
    <property type="protein sequence ID" value="SAL76495.1"/>
    <property type="molecule type" value="Genomic_DNA"/>
</dbReference>
<dbReference type="PANTHER" id="PTHR43760">
    <property type="entry name" value="ENDORIBONUCLEASE-RELATED"/>
    <property type="match status" value="1"/>
</dbReference>
<dbReference type="InterPro" id="IPR035959">
    <property type="entry name" value="RutC-like_sf"/>
</dbReference>
<protein>
    <submittedName>
        <fullName evidence="2">Endoribonuclease L-PSP</fullName>
    </submittedName>
</protein>
<comment type="caution">
    <text evidence="2">The sequence shown here is derived from an EMBL/GenBank/DDBJ whole genome shotgun (WGS) entry which is preliminary data.</text>
</comment>
<proteinExistence type="predicted"/>
<evidence type="ECO:0000313" key="3">
    <source>
        <dbReference type="Proteomes" id="UP000054925"/>
    </source>
</evidence>
<dbReference type="Pfam" id="PF14588">
    <property type="entry name" value="YjgF_endoribonc"/>
    <property type="match status" value="1"/>
</dbReference>